<dbReference type="Pfam" id="PF04855">
    <property type="entry name" value="SNF5"/>
    <property type="match status" value="1"/>
</dbReference>
<dbReference type="GO" id="GO:0000228">
    <property type="term" value="C:nuclear chromosome"/>
    <property type="evidence" value="ECO:0007669"/>
    <property type="project" value="InterPro"/>
</dbReference>
<dbReference type="InterPro" id="IPR006939">
    <property type="entry name" value="SNF5"/>
</dbReference>
<dbReference type="GeneID" id="54784408"/>
<evidence type="ECO:0000256" key="4">
    <source>
        <dbReference type="ARBA" id="ARBA00023163"/>
    </source>
</evidence>
<dbReference type="OrthoDB" id="10258327at2759"/>
<evidence type="ECO:0000313" key="6">
    <source>
        <dbReference type="EMBL" id="KAA8896491.1"/>
    </source>
</evidence>
<comment type="similarity">
    <text evidence="2">Belongs to the SNF5 family.</text>
</comment>
<dbReference type="Proteomes" id="UP000449547">
    <property type="component" value="Unassembled WGS sequence"/>
</dbReference>
<sequence length="350" mass="39759">MPSFDAQSYYVQALCSSFAKRLQDSHDSALLLNYQPTGRQAKRAAQQINYSEDLVDDFDEDYTPNVEESNVQVNHFHNQPPPQYTVARPNPHFESLEDEATLQFLAHTPEVLVPIKVSCEHPNGTNKLQDFFLWNTATSHLVSPQQFASILVNDVELPGSMESQIADQITQQLSDWEFASNLSLPLAPGEPYVVVIELTVNLNKQLYQDKLEWDINQTVITPETYAATVCGDLGLPREFVPAIAHALHEQILKVKREVADGTHNLTLNQLQSLRGVVVKEGMRIIPPEASAEFDAWEPRVESLTQAQIERRELEKGRNLRRLKRENLKRGGLEFDDFASKRRATGRRSDW</sequence>
<name>A0A642UC16_DIURU</name>
<dbReference type="PANTHER" id="PTHR10019">
    <property type="entry name" value="SNF5"/>
    <property type="match status" value="1"/>
</dbReference>
<dbReference type="RefSeq" id="XP_034009431.1">
    <property type="nucleotide sequence ID" value="XM_034158774.1"/>
</dbReference>
<keyword evidence="5" id="KW-0539">Nucleus</keyword>
<organism evidence="6 7">
    <name type="scientific">Diutina rugosa</name>
    <name type="common">Yeast</name>
    <name type="synonym">Candida rugosa</name>
    <dbReference type="NCBI Taxonomy" id="5481"/>
    <lineage>
        <taxon>Eukaryota</taxon>
        <taxon>Fungi</taxon>
        <taxon>Dikarya</taxon>
        <taxon>Ascomycota</taxon>
        <taxon>Saccharomycotina</taxon>
        <taxon>Pichiomycetes</taxon>
        <taxon>Debaryomycetaceae</taxon>
        <taxon>Diutina</taxon>
    </lineage>
</organism>
<reference evidence="6 7" key="1">
    <citation type="submission" date="2019-07" db="EMBL/GenBank/DDBJ databases">
        <title>Genome assembly of two rare yeast pathogens: Diutina rugosa and Trichomonascus ciferrii.</title>
        <authorList>
            <person name="Mixao V."/>
            <person name="Saus E."/>
            <person name="Hansen A."/>
            <person name="Lass-Flor C."/>
            <person name="Gabaldon T."/>
        </authorList>
    </citation>
    <scope>NUCLEOTIDE SEQUENCE [LARGE SCALE GENOMIC DNA]</scope>
    <source>
        <strain evidence="6 7">CBS 613</strain>
    </source>
</reference>
<proteinExistence type="inferred from homology"/>
<evidence type="ECO:0000256" key="2">
    <source>
        <dbReference type="ARBA" id="ARBA00010239"/>
    </source>
</evidence>
<comment type="caution">
    <text evidence="6">The sequence shown here is derived from an EMBL/GenBank/DDBJ whole genome shotgun (WGS) entry which is preliminary data.</text>
</comment>
<evidence type="ECO:0000256" key="3">
    <source>
        <dbReference type="ARBA" id="ARBA00023015"/>
    </source>
</evidence>
<evidence type="ECO:0000256" key="5">
    <source>
        <dbReference type="ARBA" id="ARBA00023242"/>
    </source>
</evidence>
<protein>
    <recommendedName>
        <fullName evidence="8">Chromatin structure-remodeling complex subunit SFH1</fullName>
    </recommendedName>
</protein>
<keyword evidence="4" id="KW-0804">Transcription</keyword>
<gene>
    <name evidence="6" type="ORF">DIURU_005757</name>
</gene>
<dbReference type="AlphaFoldDB" id="A0A642UC16"/>
<evidence type="ECO:0008006" key="8">
    <source>
        <dbReference type="Google" id="ProtNLM"/>
    </source>
</evidence>
<dbReference type="OMA" id="MWNLNES"/>
<dbReference type="VEuPathDB" id="FungiDB:DIURU_005757"/>
<evidence type="ECO:0000313" key="7">
    <source>
        <dbReference type="Proteomes" id="UP000449547"/>
    </source>
</evidence>
<comment type="subcellular location">
    <subcellularLocation>
        <location evidence="1">Nucleus</location>
    </subcellularLocation>
</comment>
<evidence type="ECO:0000256" key="1">
    <source>
        <dbReference type="ARBA" id="ARBA00004123"/>
    </source>
</evidence>
<dbReference type="EMBL" id="SWFT01000164">
    <property type="protein sequence ID" value="KAA8896491.1"/>
    <property type="molecule type" value="Genomic_DNA"/>
</dbReference>
<keyword evidence="3" id="KW-0805">Transcription regulation</keyword>
<keyword evidence="7" id="KW-1185">Reference proteome</keyword>
<accession>A0A642UC16</accession>
<dbReference type="GO" id="GO:0006338">
    <property type="term" value="P:chromatin remodeling"/>
    <property type="evidence" value="ECO:0007669"/>
    <property type="project" value="InterPro"/>
</dbReference>